<protein>
    <submittedName>
        <fullName evidence="1">Uncharacterized protein</fullName>
    </submittedName>
</protein>
<keyword evidence="2" id="KW-1185">Reference proteome</keyword>
<reference evidence="1 2" key="1">
    <citation type="submission" date="2015-03" db="EMBL/GenBank/DDBJ databases">
        <title>Genomics and transcriptomics of the oil-accumulating basidiomycete yeast T. oleaginosus allow insights into substrate utilization and the diverse evolutionary trajectories of mating systems in fungi.</title>
        <authorList>
            <consortium name="DOE Joint Genome Institute"/>
            <person name="Kourist R."/>
            <person name="Kracht O."/>
            <person name="Bracharz F."/>
            <person name="Lipzen A."/>
            <person name="Nolan M."/>
            <person name="Ohm R."/>
            <person name="Grigoriev I."/>
            <person name="Sun S."/>
            <person name="Heitman J."/>
            <person name="Bruck T."/>
            <person name="Nowrousian M."/>
        </authorList>
    </citation>
    <scope>NUCLEOTIDE SEQUENCE [LARGE SCALE GENOMIC DNA]</scope>
    <source>
        <strain evidence="1 2">IBC0246</strain>
    </source>
</reference>
<dbReference type="AlphaFoldDB" id="A0A0J0XLC6"/>
<gene>
    <name evidence="1" type="ORF">CC85DRAFT_285979</name>
</gene>
<dbReference type="Proteomes" id="UP000053611">
    <property type="component" value="Unassembled WGS sequence"/>
</dbReference>
<dbReference type="EMBL" id="KQ087211">
    <property type="protein sequence ID" value="KLT41890.1"/>
    <property type="molecule type" value="Genomic_DNA"/>
</dbReference>
<organism evidence="1 2">
    <name type="scientific">Cutaneotrichosporon oleaginosum</name>
    <dbReference type="NCBI Taxonomy" id="879819"/>
    <lineage>
        <taxon>Eukaryota</taxon>
        <taxon>Fungi</taxon>
        <taxon>Dikarya</taxon>
        <taxon>Basidiomycota</taxon>
        <taxon>Agaricomycotina</taxon>
        <taxon>Tremellomycetes</taxon>
        <taxon>Trichosporonales</taxon>
        <taxon>Trichosporonaceae</taxon>
        <taxon>Cutaneotrichosporon</taxon>
    </lineage>
</organism>
<evidence type="ECO:0000313" key="2">
    <source>
        <dbReference type="Proteomes" id="UP000053611"/>
    </source>
</evidence>
<proteinExistence type="predicted"/>
<dbReference type="RefSeq" id="XP_018278381.1">
    <property type="nucleotide sequence ID" value="XM_018423343.1"/>
</dbReference>
<sequence length="82" mass="8549">MTPVALFLEAVHETPHPALSTVRHTVILSKLIVVLHMSSGIGSQHLAYDQVGSGFCGVGVPGTAWMYGGISVRGEMAACGGW</sequence>
<accession>A0A0J0XLC6</accession>
<name>A0A0J0XLC6_9TREE</name>
<dbReference type="GeneID" id="28983946"/>
<evidence type="ECO:0000313" key="1">
    <source>
        <dbReference type="EMBL" id="KLT41890.1"/>
    </source>
</evidence>